<name>A0A4Z2IID5_9TELE</name>
<accession>A0A4Z2IID5</accession>
<sequence length="314" mass="34871">MDPTSSERKKSSSEVIAVSAADLGCFIQPSRCMCPPASLSCCPGDTPLSRHGPSDRCREQSLDMPHSVLHVRAARALFVQSDLHVAVLQRHRLDGGHRGHLALTLALTLRLTLGLGGHGSQQILPATPKQTLRRRNHDPPVSLGLEEVYELGLLGDGPLHFHLLMGVHSLQVELNEHHYGHEFLLKYSTSQRGLTVSTRLSAFAFWSLRACCRARISALCSFTAFSAAWRDSELRCSERSLKHTAHQWRRSLWMSLVLLSAWFFSSSSVALQASHCLSFSSSSSFRVSSSRTCSSSMVHVVFSVSRFWYKAECR</sequence>
<organism evidence="1 2">
    <name type="scientific">Liparis tanakae</name>
    <name type="common">Tanaka's snailfish</name>
    <dbReference type="NCBI Taxonomy" id="230148"/>
    <lineage>
        <taxon>Eukaryota</taxon>
        <taxon>Metazoa</taxon>
        <taxon>Chordata</taxon>
        <taxon>Craniata</taxon>
        <taxon>Vertebrata</taxon>
        <taxon>Euteleostomi</taxon>
        <taxon>Actinopterygii</taxon>
        <taxon>Neopterygii</taxon>
        <taxon>Teleostei</taxon>
        <taxon>Neoteleostei</taxon>
        <taxon>Acanthomorphata</taxon>
        <taxon>Eupercaria</taxon>
        <taxon>Perciformes</taxon>
        <taxon>Cottioidei</taxon>
        <taxon>Cottales</taxon>
        <taxon>Liparidae</taxon>
        <taxon>Liparis</taxon>
    </lineage>
</organism>
<comment type="caution">
    <text evidence="1">The sequence shown here is derived from an EMBL/GenBank/DDBJ whole genome shotgun (WGS) entry which is preliminary data.</text>
</comment>
<reference evidence="1 2" key="1">
    <citation type="submission" date="2019-03" db="EMBL/GenBank/DDBJ databases">
        <title>First draft genome of Liparis tanakae, snailfish: a comprehensive survey of snailfish specific genes.</title>
        <authorList>
            <person name="Kim W."/>
            <person name="Song I."/>
            <person name="Jeong J.-H."/>
            <person name="Kim D."/>
            <person name="Kim S."/>
            <person name="Ryu S."/>
            <person name="Song J.Y."/>
            <person name="Lee S.K."/>
        </authorList>
    </citation>
    <scope>NUCLEOTIDE SEQUENCE [LARGE SCALE GENOMIC DNA]</scope>
    <source>
        <tissue evidence="1">Muscle</tissue>
    </source>
</reference>
<evidence type="ECO:0000313" key="2">
    <source>
        <dbReference type="Proteomes" id="UP000314294"/>
    </source>
</evidence>
<proteinExistence type="predicted"/>
<protein>
    <submittedName>
        <fullName evidence="1">Uncharacterized protein</fullName>
    </submittedName>
</protein>
<gene>
    <name evidence="1" type="ORF">EYF80_012218</name>
</gene>
<dbReference type="AlphaFoldDB" id="A0A4Z2IID5"/>
<dbReference type="Proteomes" id="UP000314294">
    <property type="component" value="Unassembled WGS sequence"/>
</dbReference>
<evidence type="ECO:0000313" key="1">
    <source>
        <dbReference type="EMBL" id="TNN77628.1"/>
    </source>
</evidence>
<dbReference type="EMBL" id="SRLO01000081">
    <property type="protein sequence ID" value="TNN77628.1"/>
    <property type="molecule type" value="Genomic_DNA"/>
</dbReference>
<keyword evidence="2" id="KW-1185">Reference proteome</keyword>